<dbReference type="PANTHER" id="PTHR33724">
    <property type="entry name" value="INTRAFLAGELLAR TRANSPORT PROTEIN 43 HOMOLOG"/>
    <property type="match status" value="1"/>
</dbReference>
<dbReference type="InterPro" id="IPR029028">
    <property type="entry name" value="Alpha/beta_knot_MTases"/>
</dbReference>
<dbReference type="Proteomes" id="UP001642484">
    <property type="component" value="Unassembled WGS sequence"/>
</dbReference>
<dbReference type="Pfam" id="PF15305">
    <property type="entry name" value="IFT43"/>
    <property type="match status" value="1"/>
</dbReference>
<feature type="compositionally biased region" description="Gly residues" evidence="2">
    <location>
        <begin position="14"/>
        <end position="34"/>
    </location>
</feature>
<dbReference type="InterPro" id="IPR029302">
    <property type="entry name" value="IFT43"/>
</dbReference>
<dbReference type="Gene3D" id="3.40.1280.10">
    <property type="match status" value="1"/>
</dbReference>
<dbReference type="EMBL" id="CAXAMN010028961">
    <property type="protein sequence ID" value="CAK9118309.1"/>
    <property type="molecule type" value="Genomic_DNA"/>
</dbReference>
<gene>
    <name evidence="3" type="ORF">CCMP2556_LOCUS55422</name>
</gene>
<sequence length="444" mass="48549">MDDEPEVTHEDGGRGPSAGGRPRGPVTGGWGFDDGGTSSTGPRMSAEPPSPPARKGHFEEDDDAVPTIPDLEEEAEEDITRQVAAPPVAAPSLAPPVRTVRELEGALNSRGTLPASPEEGVDLAPLMQCLCSDRQVFEQDSTWDHELIFQEVASAINQDMLGDGEGIESEEMDNMQRLPRKAALTRVPRNATMSGQSDDHEHVDRSYERETLSWSEFKSGRVALSTASDVVIVDRAKYAGNIGSILRHMPILGGAQVLFLANSSYRLPSPYPVYTRGFLKEVMRVSMARNYEDFGSKLCVLEGDGKEELIDLLQRLKALGFKLLLLENREVFQDPRLVGCTAESIFQHPLMEDLGAPLAFIFGGEVGQLLPEVLLYCDAGAFIPSSVGEGEAAHRTHEHGHEPTADAVDVHPLPRLRTHSCNVSVAACVVLSERFRWRYRNDSA</sequence>
<dbReference type="PANTHER" id="PTHR33724:SF1">
    <property type="entry name" value="INTRAFLAGELLAR TRANSPORT PROTEIN 43 HOMOLOG"/>
    <property type="match status" value="1"/>
</dbReference>
<protein>
    <recommendedName>
        <fullName evidence="5">tRNA/rRNA methyltransferase SpoU type domain-containing protein</fullName>
    </recommendedName>
</protein>
<feature type="region of interest" description="Disordered" evidence="2">
    <location>
        <begin position="1"/>
        <end position="96"/>
    </location>
</feature>
<feature type="non-terminal residue" evidence="3">
    <location>
        <position position="444"/>
    </location>
</feature>
<evidence type="ECO:0000313" key="4">
    <source>
        <dbReference type="Proteomes" id="UP001642484"/>
    </source>
</evidence>
<name>A0ABP0T1S0_9DINO</name>
<feature type="compositionally biased region" description="Low complexity" evidence="2">
    <location>
        <begin position="83"/>
        <end position="96"/>
    </location>
</feature>
<accession>A0ABP0T1S0</accession>
<feature type="compositionally biased region" description="Acidic residues" evidence="2">
    <location>
        <begin position="59"/>
        <end position="77"/>
    </location>
</feature>
<keyword evidence="4" id="KW-1185">Reference proteome</keyword>
<evidence type="ECO:0000256" key="1">
    <source>
        <dbReference type="ARBA" id="ARBA00022794"/>
    </source>
</evidence>
<organism evidence="3 4">
    <name type="scientific">Durusdinium trenchii</name>
    <dbReference type="NCBI Taxonomy" id="1381693"/>
    <lineage>
        <taxon>Eukaryota</taxon>
        <taxon>Sar</taxon>
        <taxon>Alveolata</taxon>
        <taxon>Dinophyceae</taxon>
        <taxon>Suessiales</taxon>
        <taxon>Symbiodiniaceae</taxon>
        <taxon>Durusdinium</taxon>
    </lineage>
</organism>
<evidence type="ECO:0000256" key="2">
    <source>
        <dbReference type="SAM" id="MobiDB-lite"/>
    </source>
</evidence>
<keyword evidence="1" id="KW-0970">Cilium biogenesis/degradation</keyword>
<evidence type="ECO:0000313" key="3">
    <source>
        <dbReference type="EMBL" id="CAK9118309.1"/>
    </source>
</evidence>
<proteinExistence type="predicted"/>
<reference evidence="3 4" key="1">
    <citation type="submission" date="2024-02" db="EMBL/GenBank/DDBJ databases">
        <authorList>
            <person name="Chen Y."/>
            <person name="Shah S."/>
            <person name="Dougan E. K."/>
            <person name="Thang M."/>
            <person name="Chan C."/>
        </authorList>
    </citation>
    <scope>NUCLEOTIDE SEQUENCE [LARGE SCALE GENOMIC DNA]</scope>
</reference>
<comment type="caution">
    <text evidence="3">The sequence shown here is derived from an EMBL/GenBank/DDBJ whole genome shotgun (WGS) entry which is preliminary data.</text>
</comment>
<dbReference type="InterPro" id="IPR029026">
    <property type="entry name" value="tRNA_m1G_MTases_N"/>
</dbReference>
<evidence type="ECO:0008006" key="5">
    <source>
        <dbReference type="Google" id="ProtNLM"/>
    </source>
</evidence>
<feature type="compositionally biased region" description="Basic and acidic residues" evidence="2">
    <location>
        <begin position="1"/>
        <end position="13"/>
    </location>
</feature>
<dbReference type="SUPFAM" id="SSF75217">
    <property type="entry name" value="alpha/beta knot"/>
    <property type="match status" value="1"/>
</dbReference>